<dbReference type="Pfam" id="PF11741">
    <property type="entry name" value="AMIN"/>
    <property type="match status" value="1"/>
</dbReference>
<name>A0A381SXZ8_9ZZZZ</name>
<evidence type="ECO:0000256" key="2">
    <source>
        <dbReference type="SAM" id="MobiDB-lite"/>
    </source>
</evidence>
<dbReference type="CDD" id="cd02696">
    <property type="entry name" value="MurNAc-LAA"/>
    <property type="match status" value="1"/>
</dbReference>
<proteinExistence type="predicted"/>
<dbReference type="Pfam" id="PF01520">
    <property type="entry name" value="Amidase_3"/>
    <property type="match status" value="1"/>
</dbReference>
<evidence type="ECO:0000256" key="1">
    <source>
        <dbReference type="ARBA" id="ARBA00022801"/>
    </source>
</evidence>
<dbReference type="SMART" id="SM00646">
    <property type="entry name" value="Ami_3"/>
    <property type="match status" value="1"/>
</dbReference>
<dbReference type="PANTHER" id="PTHR30404">
    <property type="entry name" value="N-ACETYLMURAMOYL-L-ALANINE AMIDASE"/>
    <property type="match status" value="1"/>
</dbReference>
<sequence length="530" mass="59201">MLTMSPCSIDQTWFLPFRIHKTGCLWPILVLLIVSLSANSLHAASARDMYLAALNREDSLTDEKRPTPPSLEQLRNLINRYQQIVHKYPRSGYSDNALWQAAGLAFDAFHRYGDTKDRIKGERFLGLIKSEYPSSSLVTQIDSKLKTLISTINLQTASSTPISLRHIKRTPMAEAVRVTIELDAEVAYYQEELDSPPRLFFDLKKTEAPADLHNTTLSYTDDIVRKIRLGRHPTNTTRIVFDLNEVASYSVFSRYNPYRLIVDFTRRNNQVAPALSPQPPPATPTTNSNGDYSLSRQLGLGISRIVIDPGHGGHDPGARGSGLTESGVVLDVALRVKQILANQPAIDVILTRNTDVFIPLKERTAIANRHGADLFLSIHANANDNRKVRGVETYFLNFASDSEAETLAARENSASEETMRDLSGLVERITLNNKLDESRDLAEMVQQTMHSELVSINTKLRNLGVKQAPFVVLIGAEMPSVLAEISFLSNRAESLLLKTDEYRQAIAQGLVQAILRYQESLKSYMVAEQP</sequence>
<dbReference type="AlphaFoldDB" id="A0A381SXZ8"/>
<dbReference type="InterPro" id="IPR021731">
    <property type="entry name" value="AMIN_dom"/>
</dbReference>
<dbReference type="InterPro" id="IPR002508">
    <property type="entry name" value="MurNAc-LAA_cat"/>
</dbReference>
<dbReference type="PANTHER" id="PTHR30404:SF0">
    <property type="entry name" value="N-ACETYLMURAMOYL-L-ALANINE AMIDASE AMIC"/>
    <property type="match status" value="1"/>
</dbReference>
<dbReference type="GO" id="GO:0009253">
    <property type="term" value="P:peptidoglycan catabolic process"/>
    <property type="evidence" value="ECO:0007669"/>
    <property type="project" value="InterPro"/>
</dbReference>
<feature type="domain" description="MurNAc-LAA" evidence="3">
    <location>
        <begin position="364"/>
        <end position="515"/>
    </location>
</feature>
<organism evidence="4">
    <name type="scientific">marine metagenome</name>
    <dbReference type="NCBI Taxonomy" id="408172"/>
    <lineage>
        <taxon>unclassified sequences</taxon>
        <taxon>metagenomes</taxon>
        <taxon>ecological metagenomes</taxon>
    </lineage>
</organism>
<gene>
    <name evidence="4" type="ORF">METZ01_LOCUS61754</name>
</gene>
<reference evidence="4" key="1">
    <citation type="submission" date="2018-05" db="EMBL/GenBank/DDBJ databases">
        <authorList>
            <person name="Lanie J.A."/>
            <person name="Ng W.-L."/>
            <person name="Kazmierczak K.M."/>
            <person name="Andrzejewski T.M."/>
            <person name="Davidsen T.M."/>
            <person name="Wayne K.J."/>
            <person name="Tettelin H."/>
            <person name="Glass J.I."/>
            <person name="Rusch D."/>
            <person name="Podicherti R."/>
            <person name="Tsui H.-C.T."/>
            <person name="Winkler M.E."/>
        </authorList>
    </citation>
    <scope>NUCLEOTIDE SEQUENCE</scope>
</reference>
<dbReference type="EMBL" id="UINC01003745">
    <property type="protein sequence ID" value="SVA08900.1"/>
    <property type="molecule type" value="Genomic_DNA"/>
</dbReference>
<protein>
    <recommendedName>
        <fullName evidence="3">MurNAc-LAA domain-containing protein</fullName>
    </recommendedName>
</protein>
<dbReference type="GO" id="GO:0008745">
    <property type="term" value="F:N-acetylmuramoyl-L-alanine amidase activity"/>
    <property type="evidence" value="ECO:0007669"/>
    <property type="project" value="InterPro"/>
</dbReference>
<dbReference type="InterPro" id="IPR050695">
    <property type="entry name" value="N-acetylmuramoyl_amidase_3"/>
</dbReference>
<dbReference type="Gene3D" id="3.40.630.40">
    <property type="entry name" value="Zn-dependent exopeptidases"/>
    <property type="match status" value="1"/>
</dbReference>
<evidence type="ECO:0000313" key="4">
    <source>
        <dbReference type="EMBL" id="SVA08900.1"/>
    </source>
</evidence>
<dbReference type="Gene3D" id="2.60.40.3500">
    <property type="match status" value="1"/>
</dbReference>
<dbReference type="FunFam" id="3.40.630.40:FF:000005">
    <property type="entry name" value="N-acetylmuramoyl-L-alanine amidase (AmiA)"/>
    <property type="match status" value="1"/>
</dbReference>
<accession>A0A381SXZ8</accession>
<keyword evidence="1" id="KW-0378">Hydrolase</keyword>
<evidence type="ECO:0000259" key="3">
    <source>
        <dbReference type="SMART" id="SM00646"/>
    </source>
</evidence>
<feature type="region of interest" description="Disordered" evidence="2">
    <location>
        <begin position="271"/>
        <end position="290"/>
    </location>
</feature>
<dbReference type="GO" id="GO:0030288">
    <property type="term" value="C:outer membrane-bounded periplasmic space"/>
    <property type="evidence" value="ECO:0007669"/>
    <property type="project" value="TreeGrafter"/>
</dbReference>
<dbReference type="SUPFAM" id="SSF53187">
    <property type="entry name" value="Zn-dependent exopeptidases"/>
    <property type="match status" value="1"/>
</dbReference>